<evidence type="ECO:0000256" key="3">
    <source>
        <dbReference type="ARBA" id="ARBA00022989"/>
    </source>
</evidence>
<dbReference type="Pfam" id="PF04588">
    <property type="entry name" value="HIG_1_N"/>
    <property type="match status" value="1"/>
</dbReference>
<evidence type="ECO:0000256" key="1">
    <source>
        <dbReference type="ARBA" id="ARBA00004325"/>
    </source>
</evidence>
<organism evidence="8 9">
    <name type="scientific">Chionoecetes opilio</name>
    <name type="common">Atlantic snow crab</name>
    <name type="synonym">Cancer opilio</name>
    <dbReference type="NCBI Taxonomy" id="41210"/>
    <lineage>
        <taxon>Eukaryota</taxon>
        <taxon>Metazoa</taxon>
        <taxon>Ecdysozoa</taxon>
        <taxon>Arthropoda</taxon>
        <taxon>Crustacea</taxon>
        <taxon>Multicrustacea</taxon>
        <taxon>Malacostraca</taxon>
        <taxon>Eumalacostraca</taxon>
        <taxon>Eucarida</taxon>
        <taxon>Decapoda</taxon>
        <taxon>Pleocyemata</taxon>
        <taxon>Brachyura</taxon>
        <taxon>Eubrachyura</taxon>
        <taxon>Majoidea</taxon>
        <taxon>Majidae</taxon>
        <taxon>Chionoecetes</taxon>
    </lineage>
</organism>
<keyword evidence="5 6" id="KW-0472">Membrane</keyword>
<evidence type="ECO:0000256" key="2">
    <source>
        <dbReference type="ARBA" id="ARBA00022692"/>
    </source>
</evidence>
<keyword evidence="9" id="KW-1185">Reference proteome</keyword>
<keyword evidence="4" id="KW-0496">Mitochondrion</keyword>
<evidence type="ECO:0000256" key="4">
    <source>
        <dbReference type="ARBA" id="ARBA00023128"/>
    </source>
</evidence>
<protein>
    <submittedName>
        <fullName evidence="8">HIG1 domain family member 1A, mitochondrial</fullName>
    </submittedName>
</protein>
<keyword evidence="3 6" id="KW-1133">Transmembrane helix</keyword>
<evidence type="ECO:0000259" key="7">
    <source>
        <dbReference type="PROSITE" id="PS51503"/>
    </source>
</evidence>
<evidence type="ECO:0000256" key="6">
    <source>
        <dbReference type="SAM" id="Phobius"/>
    </source>
</evidence>
<dbReference type="GO" id="GO:0031966">
    <property type="term" value="C:mitochondrial membrane"/>
    <property type="evidence" value="ECO:0007669"/>
    <property type="project" value="UniProtKB-SubCell"/>
</dbReference>
<dbReference type="Gene3D" id="6.10.140.1320">
    <property type="match status" value="1"/>
</dbReference>
<reference evidence="8" key="1">
    <citation type="submission" date="2020-07" db="EMBL/GenBank/DDBJ databases">
        <title>The High-quality genome of the commercially important snow crab, Chionoecetes opilio.</title>
        <authorList>
            <person name="Jeong J.-H."/>
            <person name="Ryu S."/>
        </authorList>
    </citation>
    <scope>NUCLEOTIDE SEQUENCE</scope>
    <source>
        <strain evidence="8">MADBK_172401_WGS</strain>
        <tissue evidence="8">Digestive gland</tissue>
    </source>
</reference>
<name>A0A8J4YQH4_CHIOP</name>
<dbReference type="PANTHER" id="PTHR12297">
    <property type="entry name" value="HYPOXIA-INDUCBILE GENE 1 HIG1 -RELATED"/>
    <property type="match status" value="1"/>
</dbReference>
<sequence>MSHPHHGESHSDRLSRKAKDAPFMIVGLAGLVGLVGYGIYGFRTRKVKMSVYLIHMRVMAQGFVVTCLTAGVGYNLYLRHVQPKLYPPSIEDKKD</sequence>
<dbReference type="AlphaFoldDB" id="A0A8J4YQH4"/>
<evidence type="ECO:0000313" key="8">
    <source>
        <dbReference type="EMBL" id="KAG0727131.1"/>
    </source>
</evidence>
<dbReference type="InterPro" id="IPR007667">
    <property type="entry name" value="Hypoxia_induced_domain"/>
</dbReference>
<keyword evidence="2 6" id="KW-0812">Transmembrane</keyword>
<accession>A0A8J4YQH4</accession>
<dbReference type="EMBL" id="JACEEZ010003674">
    <property type="protein sequence ID" value="KAG0727131.1"/>
    <property type="molecule type" value="Genomic_DNA"/>
</dbReference>
<evidence type="ECO:0000256" key="5">
    <source>
        <dbReference type="ARBA" id="ARBA00023136"/>
    </source>
</evidence>
<feature type="domain" description="HIG1" evidence="7">
    <location>
        <begin position="1"/>
        <end position="86"/>
    </location>
</feature>
<dbReference type="PROSITE" id="PS51503">
    <property type="entry name" value="HIG1"/>
    <property type="match status" value="1"/>
</dbReference>
<evidence type="ECO:0000313" key="9">
    <source>
        <dbReference type="Proteomes" id="UP000770661"/>
    </source>
</evidence>
<proteinExistence type="predicted"/>
<feature type="transmembrane region" description="Helical" evidence="6">
    <location>
        <begin position="21"/>
        <end position="40"/>
    </location>
</feature>
<comment type="caution">
    <text evidence="8">The sequence shown here is derived from an EMBL/GenBank/DDBJ whole genome shotgun (WGS) entry which is preliminary data.</text>
</comment>
<dbReference type="Proteomes" id="UP000770661">
    <property type="component" value="Unassembled WGS sequence"/>
</dbReference>
<dbReference type="PANTHER" id="PTHR12297:SF3">
    <property type="entry name" value="HIG1 DOMAIN FAMILY MEMBER 1A"/>
    <property type="match status" value="1"/>
</dbReference>
<feature type="transmembrane region" description="Helical" evidence="6">
    <location>
        <begin position="52"/>
        <end position="77"/>
    </location>
</feature>
<dbReference type="OrthoDB" id="10003563at2759"/>
<gene>
    <name evidence="8" type="primary">HIGD1A</name>
    <name evidence="8" type="ORF">GWK47_035261</name>
</gene>
<comment type="subcellular location">
    <subcellularLocation>
        <location evidence="1">Mitochondrion membrane</location>
    </subcellularLocation>
</comment>
<dbReference type="InterPro" id="IPR050355">
    <property type="entry name" value="RCF1"/>
</dbReference>
<dbReference type="GO" id="GO:0097250">
    <property type="term" value="P:mitochondrial respirasome assembly"/>
    <property type="evidence" value="ECO:0007669"/>
    <property type="project" value="TreeGrafter"/>
</dbReference>